<reference evidence="2 3" key="1">
    <citation type="journal article" date="2018" name="Science">
        <title>The opium poppy genome and morphinan production.</title>
        <authorList>
            <person name="Guo L."/>
            <person name="Winzer T."/>
            <person name="Yang X."/>
            <person name="Li Y."/>
            <person name="Ning Z."/>
            <person name="He Z."/>
            <person name="Teodor R."/>
            <person name="Lu Y."/>
            <person name="Bowser T.A."/>
            <person name="Graham I.A."/>
            <person name="Ye K."/>
        </authorList>
    </citation>
    <scope>NUCLEOTIDE SEQUENCE [LARGE SCALE GENOMIC DNA]</scope>
    <source>
        <strain evidence="3">cv. HN1</strain>
        <tissue evidence="2">Leaves</tissue>
    </source>
</reference>
<dbReference type="PANTHER" id="PTHR47584:SF14">
    <property type="entry name" value="L10-INTERACTING MYB DOMAIN-CONTAINING PROTEIN-LIKE"/>
    <property type="match status" value="1"/>
</dbReference>
<gene>
    <name evidence="2" type="ORF">C5167_047094</name>
</gene>
<evidence type="ECO:0000259" key="1">
    <source>
        <dbReference type="Pfam" id="PF12776"/>
    </source>
</evidence>
<name>A0A4Y7LIJ3_PAPSO</name>
<dbReference type="AlphaFoldDB" id="A0A4Y7LIJ3"/>
<protein>
    <recommendedName>
        <fullName evidence="1">Myb/SANT-like domain-containing protein</fullName>
    </recommendedName>
</protein>
<dbReference type="InterPro" id="IPR045026">
    <property type="entry name" value="LIMYB"/>
</dbReference>
<organism evidence="2 3">
    <name type="scientific">Papaver somniferum</name>
    <name type="common">Opium poppy</name>
    <dbReference type="NCBI Taxonomy" id="3469"/>
    <lineage>
        <taxon>Eukaryota</taxon>
        <taxon>Viridiplantae</taxon>
        <taxon>Streptophyta</taxon>
        <taxon>Embryophyta</taxon>
        <taxon>Tracheophyta</taxon>
        <taxon>Spermatophyta</taxon>
        <taxon>Magnoliopsida</taxon>
        <taxon>Ranunculales</taxon>
        <taxon>Papaveraceae</taxon>
        <taxon>Papaveroideae</taxon>
        <taxon>Papaver</taxon>
    </lineage>
</organism>
<evidence type="ECO:0000313" key="3">
    <source>
        <dbReference type="Proteomes" id="UP000316621"/>
    </source>
</evidence>
<proteinExistence type="predicted"/>
<evidence type="ECO:0000313" key="2">
    <source>
        <dbReference type="EMBL" id="RZC84308.1"/>
    </source>
</evidence>
<dbReference type="EMBL" id="CM010725">
    <property type="protein sequence ID" value="RZC84308.1"/>
    <property type="molecule type" value="Genomic_DNA"/>
</dbReference>
<dbReference type="Gramene" id="RZC84308">
    <property type="protein sequence ID" value="RZC84308"/>
    <property type="gene ID" value="C5167_047094"/>
</dbReference>
<sequence>MASSSNQATVPSFEEAKEVSANLMIAKVQASGEDRQLGGFSKHDWSDTRKKYYMRCRLKLSLKAFKNKFTRLKEQYRDHKKLVEDNTGIGWDPILCTVDASNEWWDDHMKKFP</sequence>
<dbReference type="PANTHER" id="PTHR47584">
    <property type="match status" value="1"/>
</dbReference>
<accession>A0A4Y7LIJ3</accession>
<dbReference type="Pfam" id="PF12776">
    <property type="entry name" value="Myb_DNA-bind_3"/>
    <property type="match status" value="1"/>
</dbReference>
<feature type="domain" description="Myb/SANT-like" evidence="1">
    <location>
        <begin position="23"/>
        <end position="108"/>
    </location>
</feature>
<dbReference type="InterPro" id="IPR024752">
    <property type="entry name" value="Myb/SANT-like_dom"/>
</dbReference>
<keyword evidence="3" id="KW-1185">Reference proteome</keyword>
<dbReference type="Proteomes" id="UP000316621">
    <property type="component" value="Chromosome 11"/>
</dbReference>